<reference evidence="1 2" key="1">
    <citation type="submission" date="2018-07" db="EMBL/GenBank/DDBJ databases">
        <title>The genomes of Aspergillus section Nigri reveals drivers in fungal speciation.</title>
        <authorList>
            <consortium name="DOE Joint Genome Institute"/>
            <person name="Vesth T.C."/>
            <person name="Nybo J."/>
            <person name="Theobald S."/>
            <person name="Brandl J."/>
            <person name="Frisvad J.C."/>
            <person name="Nielsen K.F."/>
            <person name="Lyhne E.K."/>
            <person name="Kogle M.E."/>
            <person name="Kuo A."/>
            <person name="Riley R."/>
            <person name="Clum A."/>
            <person name="Nolan M."/>
            <person name="Lipzen A."/>
            <person name="Salamov A."/>
            <person name="Henrissat B."/>
            <person name="Wiebenga A."/>
            <person name="De vries R.P."/>
            <person name="Grigoriev I.V."/>
            <person name="Mortensen U.H."/>
            <person name="Andersen M.R."/>
            <person name="Baker S.E."/>
        </authorList>
    </citation>
    <scope>NUCLEOTIDE SEQUENCE [LARGE SCALE GENOMIC DNA]</scope>
    <source>
        <strain evidence="1 2">CBS 139.54b</strain>
    </source>
</reference>
<evidence type="ECO:0000313" key="2">
    <source>
        <dbReference type="Proteomes" id="UP000253729"/>
    </source>
</evidence>
<protein>
    <submittedName>
        <fullName evidence="1">Uncharacterized protein</fullName>
    </submittedName>
</protein>
<organism evidence="1 2">
    <name type="scientific">Aspergillus welwitschiae</name>
    <dbReference type="NCBI Taxonomy" id="1341132"/>
    <lineage>
        <taxon>Eukaryota</taxon>
        <taxon>Fungi</taxon>
        <taxon>Dikarya</taxon>
        <taxon>Ascomycota</taxon>
        <taxon>Pezizomycotina</taxon>
        <taxon>Eurotiomycetes</taxon>
        <taxon>Eurotiomycetidae</taxon>
        <taxon>Eurotiales</taxon>
        <taxon>Aspergillaceae</taxon>
        <taxon>Aspergillus</taxon>
        <taxon>Aspergillus subgen. Circumdati</taxon>
    </lineage>
</organism>
<dbReference type="GeneID" id="38136609"/>
<dbReference type="AlphaFoldDB" id="A0A3F3PK94"/>
<gene>
    <name evidence="1" type="ORF">BDQ94DRAFT_154088</name>
</gene>
<name>A0A3F3PK94_9EURO</name>
<evidence type="ECO:0000313" key="1">
    <source>
        <dbReference type="EMBL" id="RDH27308.1"/>
    </source>
</evidence>
<dbReference type="Proteomes" id="UP000253729">
    <property type="component" value="Unassembled WGS sequence"/>
</dbReference>
<sequence length="55" mass="6620">MLHCMKRNLTHIATLHVAHSITPHRLRWDARVEGTFFVYFLLHSYEVFICLFPSY</sequence>
<keyword evidence="2" id="KW-1185">Reference proteome</keyword>
<dbReference type="EMBL" id="KZ852093">
    <property type="protein sequence ID" value="RDH27308.1"/>
    <property type="molecule type" value="Genomic_DNA"/>
</dbReference>
<accession>A0A3F3PK94</accession>
<proteinExistence type="predicted"/>
<dbReference type="RefSeq" id="XP_026620330.1">
    <property type="nucleotide sequence ID" value="XM_026768253.1"/>
</dbReference>